<evidence type="ECO:0000256" key="5">
    <source>
        <dbReference type="ARBA" id="ARBA00022840"/>
    </source>
</evidence>
<feature type="domain" description="Protein kinase" evidence="6">
    <location>
        <begin position="40"/>
        <end position="295"/>
    </location>
</feature>
<dbReference type="SUPFAM" id="SSF56112">
    <property type="entry name" value="Protein kinase-like (PK-like)"/>
    <property type="match status" value="1"/>
</dbReference>
<evidence type="ECO:0000313" key="8">
    <source>
        <dbReference type="Proteomes" id="UP001234216"/>
    </source>
</evidence>
<dbReference type="PANTHER" id="PTHR43671">
    <property type="entry name" value="SERINE/THREONINE-PROTEIN KINASE NEK"/>
    <property type="match status" value="1"/>
</dbReference>
<gene>
    <name evidence="7" type="ORF">QFZ22_005354</name>
</gene>
<dbReference type="AlphaFoldDB" id="A0AAW8FHW1"/>
<keyword evidence="7" id="KW-0723">Serine/threonine-protein kinase</keyword>
<proteinExistence type="predicted"/>
<dbReference type="InterPro" id="IPR000719">
    <property type="entry name" value="Prot_kinase_dom"/>
</dbReference>
<dbReference type="Pfam" id="PF00069">
    <property type="entry name" value="Pkinase"/>
    <property type="match status" value="1"/>
</dbReference>
<dbReference type="RefSeq" id="WP_306979111.1">
    <property type="nucleotide sequence ID" value="NZ_JAUSZV010000005.1"/>
</dbReference>
<evidence type="ECO:0000256" key="2">
    <source>
        <dbReference type="ARBA" id="ARBA00022679"/>
    </source>
</evidence>
<dbReference type="EC" id="2.7.11.1" evidence="1"/>
<evidence type="ECO:0000256" key="3">
    <source>
        <dbReference type="ARBA" id="ARBA00022741"/>
    </source>
</evidence>
<accession>A0AAW8FHW1</accession>
<dbReference type="Proteomes" id="UP001234216">
    <property type="component" value="Unassembled WGS sequence"/>
</dbReference>
<dbReference type="EMBL" id="JAUSZV010000005">
    <property type="protein sequence ID" value="MDQ0909369.1"/>
    <property type="molecule type" value="Genomic_DNA"/>
</dbReference>
<evidence type="ECO:0000256" key="4">
    <source>
        <dbReference type="ARBA" id="ARBA00022777"/>
    </source>
</evidence>
<dbReference type="PROSITE" id="PS50011">
    <property type="entry name" value="PROTEIN_KINASE_DOM"/>
    <property type="match status" value="1"/>
</dbReference>
<keyword evidence="3" id="KW-0547">Nucleotide-binding</keyword>
<dbReference type="Gene3D" id="1.10.510.10">
    <property type="entry name" value="Transferase(Phosphotransferase) domain 1"/>
    <property type="match status" value="1"/>
</dbReference>
<dbReference type="InterPro" id="IPR050660">
    <property type="entry name" value="NEK_Ser/Thr_kinase"/>
</dbReference>
<dbReference type="PANTHER" id="PTHR43671:SF13">
    <property type="entry name" value="SERINE_THREONINE-PROTEIN KINASE NEK2"/>
    <property type="match status" value="1"/>
</dbReference>
<comment type="caution">
    <text evidence="7">The sequence shown here is derived from an EMBL/GenBank/DDBJ whole genome shotgun (WGS) entry which is preliminary data.</text>
</comment>
<dbReference type="InterPro" id="IPR011009">
    <property type="entry name" value="Kinase-like_dom_sf"/>
</dbReference>
<evidence type="ECO:0000256" key="1">
    <source>
        <dbReference type="ARBA" id="ARBA00012513"/>
    </source>
</evidence>
<dbReference type="SMART" id="SM00220">
    <property type="entry name" value="S_TKc"/>
    <property type="match status" value="1"/>
</dbReference>
<evidence type="ECO:0000259" key="6">
    <source>
        <dbReference type="PROSITE" id="PS50011"/>
    </source>
</evidence>
<keyword evidence="2 7" id="KW-0808">Transferase</keyword>
<name>A0AAW8FHW1_9ACTN</name>
<dbReference type="GO" id="GO:0005524">
    <property type="term" value="F:ATP binding"/>
    <property type="evidence" value="ECO:0007669"/>
    <property type="project" value="UniProtKB-KW"/>
</dbReference>
<keyword evidence="5" id="KW-0067">ATP-binding</keyword>
<dbReference type="GO" id="GO:0004674">
    <property type="term" value="F:protein serine/threonine kinase activity"/>
    <property type="evidence" value="ECO:0007669"/>
    <property type="project" value="UniProtKB-KW"/>
</dbReference>
<dbReference type="CDD" id="cd14014">
    <property type="entry name" value="STKc_PknB_like"/>
    <property type="match status" value="1"/>
</dbReference>
<reference evidence="7" key="1">
    <citation type="submission" date="2023-07" db="EMBL/GenBank/DDBJ databases">
        <title>Comparative genomics of wheat-associated soil bacteria to identify genetic determinants of phenazine resistance.</title>
        <authorList>
            <person name="Mouncey N."/>
        </authorList>
    </citation>
    <scope>NUCLEOTIDE SEQUENCE</scope>
    <source>
        <strain evidence="7">V4I22</strain>
    </source>
</reference>
<organism evidence="7 8">
    <name type="scientific">Streptomyces canus</name>
    <dbReference type="NCBI Taxonomy" id="58343"/>
    <lineage>
        <taxon>Bacteria</taxon>
        <taxon>Bacillati</taxon>
        <taxon>Actinomycetota</taxon>
        <taxon>Actinomycetes</taxon>
        <taxon>Kitasatosporales</taxon>
        <taxon>Streptomycetaceae</taxon>
        <taxon>Streptomyces</taxon>
        <taxon>Streptomyces aurantiacus group</taxon>
    </lineage>
</organism>
<sequence length="295" mass="32312">MLHDYVVVPSLGVILDETRTVLTQPAVPRFTPEEVSRQLGAEATFLGAGAFGDTWKVGNEAVKIICADDPSLARLAREVEGLRRVSSPHVVAFHGPVTVQLGGKDRPGLRFEYIAGGDLEGRLSEGELLPVEHAEDFLRGLLTGVHALHKAATIHRDIKPANVVLRNGRWQEPVLLDLGLAKQIDWSTITIYPGHIGTFPYMAPEQLIGQRARKAADLWAIGVTVRHALTGSHPFYKINQKYTVDEAYSCLTQGPKPLPENCPKSVSVILDRLTSMVEHERGSVSSNLIRLSRGN</sequence>
<evidence type="ECO:0000313" key="7">
    <source>
        <dbReference type="EMBL" id="MDQ0909369.1"/>
    </source>
</evidence>
<keyword evidence="4 7" id="KW-0418">Kinase</keyword>
<protein>
    <recommendedName>
        <fullName evidence="1">non-specific serine/threonine protein kinase</fullName>
        <ecNumber evidence="1">2.7.11.1</ecNumber>
    </recommendedName>
</protein>